<keyword evidence="6 12" id="KW-0698">rRNA processing</keyword>
<reference evidence="14" key="1">
    <citation type="journal article" date="2021" name="PeerJ">
        <title>Extensive microbial diversity within the chicken gut microbiome revealed by metagenomics and culture.</title>
        <authorList>
            <person name="Gilroy R."/>
            <person name="Ravi A."/>
            <person name="Getino M."/>
            <person name="Pursley I."/>
            <person name="Horton D.L."/>
            <person name="Alikhan N.F."/>
            <person name="Baker D."/>
            <person name="Gharbi K."/>
            <person name="Hall N."/>
            <person name="Watson M."/>
            <person name="Adriaenssens E.M."/>
            <person name="Foster-Nyarko E."/>
            <person name="Jarju S."/>
            <person name="Secka A."/>
            <person name="Antonio M."/>
            <person name="Oren A."/>
            <person name="Chaudhuri R.R."/>
            <person name="La Ragione R."/>
            <person name="Hildebrand F."/>
            <person name="Pallen M.J."/>
        </authorList>
    </citation>
    <scope>NUCLEOTIDE SEQUENCE</scope>
    <source>
        <strain evidence="14">ChiGjej6B6-11269</strain>
    </source>
</reference>
<proteinExistence type="inferred from homology"/>
<dbReference type="PIRSF" id="PIRSF015601">
    <property type="entry name" value="MTase_slr0722"/>
    <property type="match status" value="1"/>
</dbReference>
<dbReference type="InterPro" id="IPR046886">
    <property type="entry name" value="RsmE_MTase_dom"/>
</dbReference>
<dbReference type="Gene3D" id="3.40.1280.10">
    <property type="match status" value="1"/>
</dbReference>
<dbReference type="CDD" id="cd18084">
    <property type="entry name" value="RsmE-like"/>
    <property type="match status" value="1"/>
</dbReference>
<keyword evidence="9 12" id="KW-0949">S-adenosyl-L-methionine</keyword>
<evidence type="ECO:0000256" key="5">
    <source>
        <dbReference type="ARBA" id="ARBA00022490"/>
    </source>
</evidence>
<dbReference type="NCBIfam" id="TIGR00046">
    <property type="entry name" value="RsmE family RNA methyltransferase"/>
    <property type="match status" value="1"/>
</dbReference>
<sequence length="268" mass="28609">MSLHHFFLDDQVLADEADEVFPLRLSADDRKHAKVLRLAAGEHVSVVDAARDYFECEIVQVEGGDIRARISQRLDMEQTGPDVILVQGIAKGEKMDDVIRHATEVGVAAFIPMASSRCVVKLDEKKAASRVARWRAIAKSAAMQSGRLTVPEVGEPMSVKQVAEALLGATCVLVCWEECPATSTIADAIARGMAECAMGDRRDARIAVVVGPEGGLSADEVDILTSGPRSWPVTLGPTILRTETAGVVAPALVLYECGGMGAKGSEEK</sequence>
<dbReference type="Proteomes" id="UP000786989">
    <property type="component" value="Unassembled WGS sequence"/>
</dbReference>
<dbReference type="AlphaFoldDB" id="A0A9D2UV93"/>
<comment type="similarity">
    <text evidence="2 12">Belongs to the RNA methyltransferase RsmE family.</text>
</comment>
<gene>
    <name evidence="14" type="ORF">K8U77_00575</name>
</gene>
<evidence type="ECO:0000256" key="8">
    <source>
        <dbReference type="ARBA" id="ARBA00022679"/>
    </source>
</evidence>
<comment type="function">
    <text evidence="10 12">Specifically methylates the N3 position of the uracil ring of uridine 1498 (m3U1498) in 16S rRNA. Acts on the fully assembled 30S ribosomal subunit.</text>
</comment>
<evidence type="ECO:0000256" key="6">
    <source>
        <dbReference type="ARBA" id="ARBA00022552"/>
    </source>
</evidence>
<keyword evidence="5 12" id="KW-0963">Cytoplasm</keyword>
<dbReference type="InterPro" id="IPR015947">
    <property type="entry name" value="PUA-like_sf"/>
</dbReference>
<dbReference type="GO" id="GO:0070042">
    <property type="term" value="F:rRNA (uridine-N3-)-methyltransferase activity"/>
    <property type="evidence" value="ECO:0007669"/>
    <property type="project" value="TreeGrafter"/>
</dbReference>
<dbReference type="InterPro" id="IPR029026">
    <property type="entry name" value="tRNA_m1G_MTases_N"/>
</dbReference>
<evidence type="ECO:0000313" key="14">
    <source>
        <dbReference type="EMBL" id="HJF64600.1"/>
    </source>
</evidence>
<dbReference type="InterPro" id="IPR029028">
    <property type="entry name" value="Alpha/beta_knot_MTases"/>
</dbReference>
<keyword evidence="7 12" id="KW-0489">Methyltransferase</keyword>
<evidence type="ECO:0000256" key="11">
    <source>
        <dbReference type="ARBA" id="ARBA00047944"/>
    </source>
</evidence>
<evidence type="ECO:0000256" key="3">
    <source>
        <dbReference type="ARBA" id="ARBA00012328"/>
    </source>
</evidence>
<reference evidence="14" key="2">
    <citation type="submission" date="2021-09" db="EMBL/GenBank/DDBJ databases">
        <authorList>
            <person name="Gilroy R."/>
        </authorList>
    </citation>
    <scope>NUCLEOTIDE SEQUENCE</scope>
    <source>
        <strain evidence="14">ChiGjej6B6-11269</strain>
    </source>
</reference>
<evidence type="ECO:0000256" key="9">
    <source>
        <dbReference type="ARBA" id="ARBA00022691"/>
    </source>
</evidence>
<evidence type="ECO:0000313" key="15">
    <source>
        <dbReference type="Proteomes" id="UP000786989"/>
    </source>
</evidence>
<comment type="subcellular location">
    <subcellularLocation>
        <location evidence="1 12">Cytoplasm</location>
    </subcellularLocation>
</comment>
<keyword evidence="8 12" id="KW-0808">Transferase</keyword>
<dbReference type="GO" id="GO:0005737">
    <property type="term" value="C:cytoplasm"/>
    <property type="evidence" value="ECO:0007669"/>
    <property type="project" value="UniProtKB-SubCell"/>
</dbReference>
<name>A0A9D2UV93_9ACTN</name>
<dbReference type="EMBL" id="DYWI01000009">
    <property type="protein sequence ID" value="HJF64600.1"/>
    <property type="molecule type" value="Genomic_DNA"/>
</dbReference>
<dbReference type="PANTHER" id="PTHR30027:SF3">
    <property type="entry name" value="16S RRNA (URACIL(1498)-N(3))-METHYLTRANSFERASE"/>
    <property type="match status" value="1"/>
</dbReference>
<dbReference type="SUPFAM" id="SSF75217">
    <property type="entry name" value="alpha/beta knot"/>
    <property type="match status" value="1"/>
</dbReference>
<organism evidence="14 15">
    <name type="scientific">Slackia equolifaciens</name>
    <dbReference type="NCBI Taxonomy" id="498718"/>
    <lineage>
        <taxon>Bacteria</taxon>
        <taxon>Bacillati</taxon>
        <taxon>Actinomycetota</taxon>
        <taxon>Coriobacteriia</taxon>
        <taxon>Eggerthellales</taxon>
        <taxon>Eggerthellaceae</taxon>
        <taxon>Slackia</taxon>
    </lineage>
</organism>
<dbReference type="EC" id="2.1.1.193" evidence="3 12"/>
<evidence type="ECO:0000256" key="1">
    <source>
        <dbReference type="ARBA" id="ARBA00004496"/>
    </source>
</evidence>
<evidence type="ECO:0000256" key="2">
    <source>
        <dbReference type="ARBA" id="ARBA00005528"/>
    </source>
</evidence>
<accession>A0A9D2UV93</accession>
<evidence type="ECO:0000256" key="12">
    <source>
        <dbReference type="PIRNR" id="PIRNR015601"/>
    </source>
</evidence>
<comment type="catalytic activity">
    <reaction evidence="11 12">
        <text>uridine(1498) in 16S rRNA + S-adenosyl-L-methionine = N(3)-methyluridine(1498) in 16S rRNA + S-adenosyl-L-homocysteine + H(+)</text>
        <dbReference type="Rhea" id="RHEA:42920"/>
        <dbReference type="Rhea" id="RHEA-COMP:10283"/>
        <dbReference type="Rhea" id="RHEA-COMP:10284"/>
        <dbReference type="ChEBI" id="CHEBI:15378"/>
        <dbReference type="ChEBI" id="CHEBI:57856"/>
        <dbReference type="ChEBI" id="CHEBI:59789"/>
        <dbReference type="ChEBI" id="CHEBI:65315"/>
        <dbReference type="ChEBI" id="CHEBI:74502"/>
        <dbReference type="EC" id="2.1.1.193"/>
    </reaction>
</comment>
<dbReference type="GO" id="GO:0070475">
    <property type="term" value="P:rRNA base methylation"/>
    <property type="evidence" value="ECO:0007669"/>
    <property type="project" value="TreeGrafter"/>
</dbReference>
<evidence type="ECO:0000259" key="13">
    <source>
        <dbReference type="Pfam" id="PF04452"/>
    </source>
</evidence>
<comment type="caution">
    <text evidence="14">The sequence shown here is derived from an EMBL/GenBank/DDBJ whole genome shotgun (WGS) entry which is preliminary data.</text>
</comment>
<evidence type="ECO:0000256" key="10">
    <source>
        <dbReference type="ARBA" id="ARBA00025699"/>
    </source>
</evidence>
<dbReference type="SUPFAM" id="SSF88697">
    <property type="entry name" value="PUA domain-like"/>
    <property type="match status" value="1"/>
</dbReference>
<protein>
    <recommendedName>
        <fullName evidence="4 12">Ribosomal RNA small subunit methyltransferase E</fullName>
        <ecNumber evidence="3 12">2.1.1.193</ecNumber>
    </recommendedName>
</protein>
<feature type="domain" description="Ribosomal RNA small subunit methyltransferase E methyltransferase" evidence="13">
    <location>
        <begin position="82"/>
        <end position="252"/>
    </location>
</feature>
<dbReference type="InterPro" id="IPR006700">
    <property type="entry name" value="RsmE"/>
</dbReference>
<evidence type="ECO:0000256" key="7">
    <source>
        <dbReference type="ARBA" id="ARBA00022603"/>
    </source>
</evidence>
<dbReference type="PANTHER" id="PTHR30027">
    <property type="entry name" value="RIBOSOMAL RNA SMALL SUBUNIT METHYLTRANSFERASE E"/>
    <property type="match status" value="1"/>
</dbReference>
<evidence type="ECO:0000256" key="4">
    <source>
        <dbReference type="ARBA" id="ARBA00013673"/>
    </source>
</evidence>
<dbReference type="Pfam" id="PF04452">
    <property type="entry name" value="Methyltrans_RNA"/>
    <property type="match status" value="1"/>
</dbReference>